<dbReference type="GO" id="GO:0005634">
    <property type="term" value="C:nucleus"/>
    <property type="evidence" value="ECO:0007669"/>
    <property type="project" value="TreeGrafter"/>
</dbReference>
<dbReference type="PANTHER" id="PTHR46535:SF1">
    <property type="entry name" value="NEDD4-BINDING PROTEIN 2"/>
    <property type="match status" value="1"/>
</dbReference>
<accession>A0A0W4ZQ55</accession>
<dbReference type="AlphaFoldDB" id="A0A0W4ZQ55"/>
<evidence type="ECO:0000256" key="1">
    <source>
        <dbReference type="SAM" id="MobiDB-lite"/>
    </source>
</evidence>
<evidence type="ECO:0000259" key="2">
    <source>
        <dbReference type="PROSITE" id="PS50828"/>
    </source>
</evidence>
<organism evidence="3 4">
    <name type="scientific">Pneumocystis jirovecii (strain RU7)</name>
    <name type="common">Human pneumocystis pneumonia agent</name>
    <dbReference type="NCBI Taxonomy" id="1408657"/>
    <lineage>
        <taxon>Eukaryota</taxon>
        <taxon>Fungi</taxon>
        <taxon>Dikarya</taxon>
        <taxon>Ascomycota</taxon>
        <taxon>Taphrinomycotina</taxon>
        <taxon>Pneumocystomycetes</taxon>
        <taxon>Pneumocystaceae</taxon>
        <taxon>Pneumocystis</taxon>
    </lineage>
</organism>
<gene>
    <name evidence="3" type="ORF">T551_01786</name>
</gene>
<dbReference type="VEuPathDB" id="FungiDB:T551_01786"/>
<comment type="caution">
    <text evidence="3">The sequence shown here is derived from an EMBL/GenBank/DDBJ whole genome shotgun (WGS) entry which is preliminary data.</text>
</comment>
<dbReference type="Proteomes" id="UP000053447">
    <property type="component" value="Unassembled WGS sequence"/>
</dbReference>
<dbReference type="GeneID" id="28940304"/>
<proteinExistence type="predicted"/>
<dbReference type="SMART" id="SM00463">
    <property type="entry name" value="SMR"/>
    <property type="match status" value="1"/>
</dbReference>
<reference evidence="4" key="1">
    <citation type="journal article" date="2016" name="Nat. Commun.">
        <title>Genome analysis of three Pneumocystis species reveals adaptation mechanisms to life exclusively in mammalian hosts.</title>
        <authorList>
            <person name="Ma L."/>
            <person name="Chen Z."/>
            <person name="Huang D.W."/>
            <person name="Kutty G."/>
            <person name="Ishihara M."/>
            <person name="Wang H."/>
            <person name="Abouelleil A."/>
            <person name="Bishop L."/>
            <person name="Davey E."/>
            <person name="Deng R."/>
            <person name="Deng X."/>
            <person name="Fan L."/>
            <person name="Fantoni G."/>
            <person name="Fitzgerald M."/>
            <person name="Gogineni E."/>
            <person name="Goldberg J.M."/>
            <person name="Handley G."/>
            <person name="Hu X."/>
            <person name="Huber C."/>
            <person name="Jiao X."/>
            <person name="Jones K."/>
            <person name="Levin J.Z."/>
            <person name="Liu Y."/>
            <person name="Macdonald P."/>
            <person name="Melnikov A."/>
            <person name="Raley C."/>
            <person name="Sassi M."/>
            <person name="Sherman B.T."/>
            <person name="Song X."/>
            <person name="Sykes S."/>
            <person name="Tran B."/>
            <person name="Walsh L."/>
            <person name="Xia Y."/>
            <person name="Yang J."/>
            <person name="Young S."/>
            <person name="Zeng Q."/>
            <person name="Zheng X."/>
            <person name="Stephens R."/>
            <person name="Nusbaum C."/>
            <person name="Birren B.W."/>
            <person name="Azadi P."/>
            <person name="Lempicki R.A."/>
            <person name="Cuomo C.A."/>
            <person name="Kovacs J.A."/>
        </authorList>
    </citation>
    <scope>NUCLEOTIDE SEQUENCE [LARGE SCALE GENOMIC DNA]</scope>
    <source>
        <strain evidence="4">RU7</strain>
    </source>
</reference>
<dbReference type="Pfam" id="PF01713">
    <property type="entry name" value="Smr"/>
    <property type="match status" value="1"/>
</dbReference>
<dbReference type="InterPro" id="IPR002625">
    <property type="entry name" value="Smr_dom"/>
</dbReference>
<keyword evidence="4" id="KW-1185">Reference proteome</keyword>
<sequence length="427" mass="49532">MIFPQQHQDHLQHILCKHENVLEKAVDEILNNMNEDDQDFLNDLFFGISSQILKTKKQKKNKKMQNIPLNQWDQYNTMPEYPRLEHSSSTWGSIVPDIEWLANIFEISKKQAVSIYHQCSMSLPKSIYTLLSSDSMIERMNKSFVMLQPDYMSNLDQLKSQFPFLEEYMYERILLSANNDVSKARHIILAIHPENFGNSIHASVSKSHESNPNTVSHFYDASPSCTDNYTLYPGIVFDDRIFMKYNSEECEENVSIFVFKRNHAFKEAAKAYKKAKTHRFYADIVTHYSKKGREYDAKVKLWTLRAKMCTMEPIHLYSIDLHGLTILEAKLFVKEHIAQWWHHQQALHRNARKPVEVVTGAGTHSKNGRPKLRPAILHLLNADGWLVEELPGKIVVHGRKPNAPSFPTLNQSPLNKLSPERSSIITR</sequence>
<name>A0A0W4ZQ55_PNEJ7</name>
<protein>
    <recommendedName>
        <fullName evidence="2">Smr domain-containing protein</fullName>
    </recommendedName>
</protein>
<feature type="region of interest" description="Disordered" evidence="1">
    <location>
        <begin position="405"/>
        <end position="427"/>
    </location>
</feature>
<dbReference type="RefSeq" id="XP_018229794.1">
    <property type="nucleotide sequence ID" value="XM_018374049.1"/>
</dbReference>
<evidence type="ECO:0000313" key="4">
    <source>
        <dbReference type="Proteomes" id="UP000053447"/>
    </source>
</evidence>
<dbReference type="EMBL" id="LFWA01000007">
    <property type="protein sequence ID" value="KTW30503.1"/>
    <property type="molecule type" value="Genomic_DNA"/>
</dbReference>
<dbReference type="PROSITE" id="PS50828">
    <property type="entry name" value="SMR"/>
    <property type="match status" value="1"/>
</dbReference>
<feature type="domain" description="Smr" evidence="2">
    <location>
        <begin position="319"/>
        <end position="399"/>
    </location>
</feature>
<dbReference type="InterPro" id="IPR036063">
    <property type="entry name" value="Smr_dom_sf"/>
</dbReference>
<dbReference type="GO" id="GO:0004519">
    <property type="term" value="F:endonuclease activity"/>
    <property type="evidence" value="ECO:0007669"/>
    <property type="project" value="TreeGrafter"/>
</dbReference>
<dbReference type="STRING" id="1408657.A0A0W4ZQ55"/>
<dbReference type="InterPro" id="IPR052772">
    <property type="entry name" value="Endo/PolyKinase_Domain-Protein"/>
</dbReference>
<dbReference type="PANTHER" id="PTHR46535">
    <property type="entry name" value="NEDD4-BINDING PROTEIN 2"/>
    <property type="match status" value="1"/>
</dbReference>
<dbReference type="OrthoDB" id="443981at2759"/>
<evidence type="ECO:0000313" key="3">
    <source>
        <dbReference type="EMBL" id="KTW30503.1"/>
    </source>
</evidence>
<dbReference type="Gene3D" id="3.30.1370.110">
    <property type="match status" value="1"/>
</dbReference>
<dbReference type="SUPFAM" id="SSF160443">
    <property type="entry name" value="SMR domain-like"/>
    <property type="match status" value="1"/>
</dbReference>